<dbReference type="Gene3D" id="3.40.50.1820">
    <property type="entry name" value="alpha/beta hydrolase"/>
    <property type="match status" value="1"/>
</dbReference>
<dbReference type="EMBL" id="LQMT02000010">
    <property type="protein sequence ID" value="ONF72637.1"/>
    <property type="molecule type" value="Genomic_DNA"/>
</dbReference>
<gene>
    <name evidence="2" type="ORF">AVR91_0210665</name>
</gene>
<evidence type="ECO:0000313" key="2">
    <source>
        <dbReference type="EMBL" id="ONF72637.1"/>
    </source>
</evidence>
<feature type="domain" description="AB hydrolase-1" evidence="1">
    <location>
        <begin position="45"/>
        <end position="278"/>
    </location>
</feature>
<dbReference type="InterPro" id="IPR029058">
    <property type="entry name" value="AB_hydrolase_fold"/>
</dbReference>
<dbReference type="SUPFAM" id="SSF53474">
    <property type="entry name" value="alpha/beta-Hydrolases"/>
    <property type="match status" value="1"/>
</dbReference>
<proteinExistence type="predicted"/>
<evidence type="ECO:0000259" key="1">
    <source>
        <dbReference type="Pfam" id="PF00561"/>
    </source>
</evidence>
<evidence type="ECO:0000313" key="3">
    <source>
        <dbReference type="Proteomes" id="UP000076660"/>
    </source>
</evidence>
<keyword evidence="2" id="KW-0378">Hydrolase</keyword>
<dbReference type="Proteomes" id="UP000076660">
    <property type="component" value="Unassembled WGS sequence"/>
</dbReference>
<reference evidence="2 3" key="1">
    <citation type="submission" date="2016-12" db="EMBL/GenBank/DDBJ databases">
        <title>Amycolatopsis keratiniphila subsp. keratiniphila genome sequencing and assembly.</title>
        <authorList>
            <person name="Mayilraj S."/>
            <person name="Kaur N."/>
        </authorList>
    </citation>
    <scope>NUCLEOTIDE SEQUENCE [LARGE SCALE GENOMIC DNA]</scope>
    <source>
        <strain evidence="2 3">DSM 44409</strain>
    </source>
</reference>
<dbReference type="OrthoDB" id="9801162at2"/>
<comment type="caution">
    <text evidence="2">The sequence shown here is derived from an EMBL/GenBank/DDBJ whole genome shotgun (WGS) entry which is preliminary data.</text>
</comment>
<accession>A0A1W2LZH4</accession>
<dbReference type="PANTHER" id="PTHR43689:SF8">
    <property type="entry name" value="ALPHA_BETA-HYDROLASES SUPERFAMILY PROTEIN"/>
    <property type="match status" value="1"/>
</dbReference>
<dbReference type="InterPro" id="IPR000073">
    <property type="entry name" value="AB_hydrolase_1"/>
</dbReference>
<organism evidence="2 3">
    <name type="scientific">Amycolatopsis keratiniphila subsp. keratiniphila</name>
    <dbReference type="NCBI Taxonomy" id="227715"/>
    <lineage>
        <taxon>Bacteria</taxon>
        <taxon>Bacillati</taxon>
        <taxon>Actinomycetota</taxon>
        <taxon>Actinomycetes</taxon>
        <taxon>Pseudonocardiales</taxon>
        <taxon>Pseudonocardiaceae</taxon>
        <taxon>Amycolatopsis</taxon>
        <taxon>Amycolatopsis japonica group</taxon>
    </lineage>
</organism>
<dbReference type="RefSeq" id="WP_063273666.1">
    <property type="nucleotide sequence ID" value="NZ_LQMT02000010.1"/>
</dbReference>
<dbReference type="Pfam" id="PF00561">
    <property type="entry name" value="Abhydrolase_1"/>
    <property type="match status" value="1"/>
</dbReference>
<dbReference type="AlphaFoldDB" id="A0A1W2LZH4"/>
<dbReference type="GO" id="GO:0016787">
    <property type="term" value="F:hydrolase activity"/>
    <property type="evidence" value="ECO:0007669"/>
    <property type="project" value="UniProtKB-KW"/>
</dbReference>
<name>A0A1W2LZH4_9PSEU</name>
<protein>
    <submittedName>
        <fullName evidence="2">Alpha/beta hydrolase</fullName>
    </submittedName>
</protein>
<dbReference type="PANTHER" id="PTHR43689">
    <property type="entry name" value="HYDROLASE"/>
    <property type="match status" value="1"/>
</dbReference>
<sequence length="298" mass="33065">MRYFAASDENRRLDAATRPTLRGSFVALSDGVTHYELTGPDGGELVVLVGGLTIPLAYWDGLAARLHARGLRTLAYSAYGRGYSDRIRGLYDEALFVRQLTELTSTLAPTSPWHVVGTSMGALVAMAYTNLHPESVTTLTVVGPAGLGERPRAQRLLRNDLLAGFVARRFGRKLLEGHLGHNVRDPALSARLVAMVRDAYRYEGSLYAFFQTLQRFPLYERQDLFRSTGELGLPVLLVWGDDDQVTPITHLATIRELLHPRQTHVITECGHMAPYERPDDVGDLLASFTVPHPDRLES</sequence>
<dbReference type="PRINTS" id="PR00111">
    <property type="entry name" value="ABHYDROLASE"/>
</dbReference>